<dbReference type="RefSeq" id="WP_042642893.1">
    <property type="nucleotide sequence ID" value="NZ_CDDF01000014.1"/>
</dbReference>
<accession>A0ABW0YBB9</accession>
<keyword evidence="3" id="KW-1185">Reference proteome</keyword>
<proteinExistence type="predicted"/>
<reference evidence="3" key="1">
    <citation type="journal article" date="2019" name="Int. J. Syst. Evol. Microbiol.">
        <title>The Global Catalogue of Microorganisms (GCM) 10K type strain sequencing project: providing services to taxonomists for standard genome sequencing and annotation.</title>
        <authorList>
            <consortium name="The Broad Institute Genomics Platform"/>
            <consortium name="The Broad Institute Genome Sequencing Center for Infectious Disease"/>
            <person name="Wu L."/>
            <person name="Ma J."/>
        </authorList>
    </citation>
    <scope>NUCLEOTIDE SEQUENCE [LARGE SCALE GENOMIC DNA]</scope>
    <source>
        <strain evidence="3">KCTC 15012</strain>
    </source>
</reference>
<dbReference type="PIRSF" id="PIRSF033239">
    <property type="entry name" value="ExoD"/>
    <property type="match status" value="1"/>
</dbReference>
<keyword evidence="1" id="KW-1133">Transmembrane helix</keyword>
<protein>
    <submittedName>
        <fullName evidence="2">Exopolysaccharide biosynthesis protein</fullName>
    </submittedName>
</protein>
<evidence type="ECO:0000313" key="2">
    <source>
        <dbReference type="EMBL" id="MFC5707036.1"/>
    </source>
</evidence>
<comment type="caution">
    <text evidence="2">The sequence shown here is derived from an EMBL/GenBank/DDBJ whole genome shotgun (WGS) entry which is preliminary data.</text>
</comment>
<keyword evidence="1" id="KW-0472">Membrane</keyword>
<dbReference type="PANTHER" id="PTHR41795:SF1">
    <property type="entry name" value="EXOPOLYSACCHARIDE SYNTHESIS PROTEIN"/>
    <property type="match status" value="1"/>
</dbReference>
<feature type="transmembrane region" description="Helical" evidence="1">
    <location>
        <begin position="66"/>
        <end position="85"/>
    </location>
</feature>
<feature type="transmembrane region" description="Helical" evidence="1">
    <location>
        <begin position="177"/>
        <end position="203"/>
    </location>
</feature>
<dbReference type="PANTHER" id="PTHR41795">
    <property type="entry name" value="EXOPOLYSACCHARIDE SYNTHESIS PROTEIN"/>
    <property type="match status" value="1"/>
</dbReference>
<sequence length="212" mass="22906">MVAAQLNDPQNKLSDTLRATAHAIEESHISLRDMLSLVGEQGMLLFCVLLTVPFLLPVSIPGVSTPFGLLILFIGVGITLNRVPWLPTILMERRFAADQLKPTLHKGADLLARIDRFIRPRLLPLTGSTLINRCNGLLIMLAALLLMLPLGAIPFTNAMPAWAILLLAIGMLQRDGLFVAGGYALVSATLVWFSVLGIGLLMAGQNVSTLFS</sequence>
<keyword evidence="1" id="KW-0812">Transmembrane</keyword>
<evidence type="ECO:0000313" key="3">
    <source>
        <dbReference type="Proteomes" id="UP001596132"/>
    </source>
</evidence>
<dbReference type="Pfam" id="PF06055">
    <property type="entry name" value="ExoD"/>
    <property type="match status" value="1"/>
</dbReference>
<dbReference type="InterPro" id="IPR010331">
    <property type="entry name" value="ExoD"/>
</dbReference>
<name>A0ABW0YBB9_9GAMM</name>
<organism evidence="2 3">
    <name type="scientific">Aeromonas eucrenophila</name>
    <dbReference type="NCBI Taxonomy" id="649"/>
    <lineage>
        <taxon>Bacteria</taxon>
        <taxon>Pseudomonadati</taxon>
        <taxon>Pseudomonadota</taxon>
        <taxon>Gammaproteobacteria</taxon>
        <taxon>Aeromonadales</taxon>
        <taxon>Aeromonadaceae</taxon>
        <taxon>Aeromonas</taxon>
    </lineage>
</organism>
<dbReference type="EMBL" id="JBHSPP010000015">
    <property type="protein sequence ID" value="MFC5707036.1"/>
    <property type="molecule type" value="Genomic_DNA"/>
</dbReference>
<gene>
    <name evidence="2" type="ORF">ACFPVW_13435</name>
</gene>
<feature type="transmembrane region" description="Helical" evidence="1">
    <location>
        <begin position="42"/>
        <end position="60"/>
    </location>
</feature>
<evidence type="ECO:0000256" key="1">
    <source>
        <dbReference type="SAM" id="Phobius"/>
    </source>
</evidence>
<dbReference type="Proteomes" id="UP001596132">
    <property type="component" value="Unassembled WGS sequence"/>
</dbReference>